<evidence type="ECO:0000256" key="1">
    <source>
        <dbReference type="ARBA" id="ARBA00022603"/>
    </source>
</evidence>
<dbReference type="PROSITE" id="PS00095">
    <property type="entry name" value="C5_MTASE_2"/>
    <property type="match status" value="1"/>
</dbReference>
<evidence type="ECO:0000256" key="4">
    <source>
        <dbReference type="ARBA" id="ARBA00022747"/>
    </source>
</evidence>
<gene>
    <name evidence="9" type="primary">dcm</name>
    <name evidence="9" type="ORF">KJI95_17810</name>
</gene>
<dbReference type="GO" id="GO:0003886">
    <property type="term" value="F:DNA (cytosine-5-)-methyltransferase activity"/>
    <property type="evidence" value="ECO:0007669"/>
    <property type="project" value="UniProtKB-EC"/>
</dbReference>
<comment type="similarity">
    <text evidence="6 7">Belongs to the class I-like SAM-binding methyltransferase superfamily. C5-methyltransferase family.</text>
</comment>
<dbReference type="PANTHER" id="PTHR10629:SF52">
    <property type="entry name" value="DNA (CYTOSINE-5)-METHYLTRANSFERASE 1"/>
    <property type="match status" value="1"/>
</dbReference>
<keyword evidence="10" id="KW-1185">Reference proteome</keyword>
<name>A0ABS5VBD2_9GAMM</name>
<evidence type="ECO:0000256" key="6">
    <source>
        <dbReference type="PROSITE-ProRule" id="PRU01016"/>
    </source>
</evidence>
<dbReference type="InterPro" id="IPR018117">
    <property type="entry name" value="C5_DNA_meth_AS"/>
</dbReference>
<dbReference type="Gene3D" id="3.90.120.30">
    <property type="match status" value="1"/>
</dbReference>
<evidence type="ECO:0000256" key="2">
    <source>
        <dbReference type="ARBA" id="ARBA00022679"/>
    </source>
</evidence>
<organism evidence="9 10">
    <name type="scientific">Shewanella jiangmenensis</name>
    <dbReference type="NCBI Taxonomy" id="2837387"/>
    <lineage>
        <taxon>Bacteria</taxon>
        <taxon>Pseudomonadati</taxon>
        <taxon>Pseudomonadota</taxon>
        <taxon>Gammaproteobacteria</taxon>
        <taxon>Alteromonadales</taxon>
        <taxon>Shewanellaceae</taxon>
        <taxon>Shewanella</taxon>
    </lineage>
</organism>
<dbReference type="InterPro" id="IPR029063">
    <property type="entry name" value="SAM-dependent_MTases_sf"/>
</dbReference>
<dbReference type="EC" id="2.1.1.37" evidence="8"/>
<dbReference type="EMBL" id="JAHEPS010000011">
    <property type="protein sequence ID" value="MBT1446353.1"/>
    <property type="molecule type" value="Genomic_DNA"/>
</dbReference>
<proteinExistence type="inferred from homology"/>
<dbReference type="PANTHER" id="PTHR10629">
    <property type="entry name" value="CYTOSINE-SPECIFIC METHYLTRANSFERASE"/>
    <property type="match status" value="1"/>
</dbReference>
<comment type="caution">
    <text evidence="9">The sequence shown here is derived from an EMBL/GenBank/DDBJ whole genome shotgun (WGS) entry which is preliminary data.</text>
</comment>
<dbReference type="Gene3D" id="3.90.120.10">
    <property type="entry name" value="DNA Methylase, subunit A, domain 2"/>
    <property type="match status" value="1"/>
</dbReference>
<dbReference type="NCBIfam" id="TIGR00675">
    <property type="entry name" value="dcm"/>
    <property type="match status" value="1"/>
</dbReference>
<evidence type="ECO:0000256" key="8">
    <source>
        <dbReference type="RuleBase" id="RU000417"/>
    </source>
</evidence>
<evidence type="ECO:0000256" key="7">
    <source>
        <dbReference type="RuleBase" id="RU000416"/>
    </source>
</evidence>
<accession>A0ABS5VBD2</accession>
<dbReference type="InterPro" id="IPR001525">
    <property type="entry name" value="C5_MeTfrase"/>
</dbReference>
<evidence type="ECO:0000256" key="5">
    <source>
        <dbReference type="ARBA" id="ARBA00047422"/>
    </source>
</evidence>
<dbReference type="InterPro" id="IPR031303">
    <property type="entry name" value="C5_meth_CS"/>
</dbReference>
<dbReference type="Pfam" id="PF00145">
    <property type="entry name" value="DNA_methylase"/>
    <property type="match status" value="2"/>
</dbReference>
<sequence>MSVQHREYIIDGDRVDEERILKQKEKTNQLLKLLVEIYDQKNLALRLSPLEITPVVTREKLNHWKKNPEQSDLIFSERTIECIRSKLLPTKPVHWDNPDFTFIDLFAGIGGIRKGFAEIGGKCVFTSEYERQARRTYLANHYVDENELPYFLDEENDPYPYFAEKQEGEPEKNTSLMDITKITLSGVHTLSDEEKKANILRHIPEHDVLLAGFPCQPFSLAGVSKKNSLGRAHGFECDTQGTLFFDVEKIIEARKPKFFVLENVKNLKSHDKGNTFATIIRTLNRLGYHVADITGTAQKSTRETGGIEEDIQCVRARKASEPTIIDGKHFTPQHRERIVLVGIRNDLLETMPSLSEFSLRNVSQHYPPQRYTVADILCKLSEQDEEKYTLTHNLWNYLYHYALKHQTKGNGFGFGLVNPDDENAVTRTLSARYYKDGSEILINQHNLPMEYLDNNREHAIRKNLDREVASIAYAEKMKAQNPGCSEKDYKEFIKDGESRYDDLHGRYAKEFDPTYLTPRRLTPQECARLMGFEKPEFDRTENDTDFRIVCADNNAYKQFGNSVVVSVFRAVAQLMAPHIRDVVVAEKNRKKNAA</sequence>
<keyword evidence="3 6" id="KW-0949">S-adenosyl-L-methionine</keyword>
<dbReference type="PROSITE" id="PS00094">
    <property type="entry name" value="C5_MTASE_1"/>
    <property type="match status" value="1"/>
</dbReference>
<evidence type="ECO:0000256" key="3">
    <source>
        <dbReference type="ARBA" id="ARBA00022691"/>
    </source>
</evidence>
<dbReference type="Proteomes" id="UP001195903">
    <property type="component" value="Unassembled WGS sequence"/>
</dbReference>
<keyword evidence="1 6" id="KW-0489">Methyltransferase</keyword>
<evidence type="ECO:0000313" key="10">
    <source>
        <dbReference type="Proteomes" id="UP001195903"/>
    </source>
</evidence>
<dbReference type="GO" id="GO:0032259">
    <property type="term" value="P:methylation"/>
    <property type="evidence" value="ECO:0007669"/>
    <property type="project" value="UniProtKB-KW"/>
</dbReference>
<keyword evidence="4" id="KW-0680">Restriction system</keyword>
<dbReference type="PRINTS" id="PR00105">
    <property type="entry name" value="C5METTRFRASE"/>
</dbReference>
<feature type="active site" evidence="6">
    <location>
        <position position="215"/>
    </location>
</feature>
<evidence type="ECO:0000313" key="9">
    <source>
        <dbReference type="EMBL" id="MBT1446353.1"/>
    </source>
</evidence>
<keyword evidence="2 6" id="KW-0808">Transferase</keyword>
<dbReference type="PROSITE" id="PS51679">
    <property type="entry name" value="SAM_MT_C5"/>
    <property type="match status" value="1"/>
</dbReference>
<reference evidence="9 10" key="1">
    <citation type="submission" date="2021-05" db="EMBL/GenBank/DDBJ databases">
        <title>Shewanella sp. JM162201.</title>
        <authorList>
            <person name="Xu S."/>
            <person name="Li A."/>
        </authorList>
    </citation>
    <scope>NUCLEOTIDE SEQUENCE [LARGE SCALE GENOMIC DNA]</scope>
    <source>
        <strain evidence="9 10">JM162201</strain>
    </source>
</reference>
<protein>
    <recommendedName>
        <fullName evidence="8">Cytosine-specific methyltransferase</fullName>
        <ecNumber evidence="8">2.1.1.37</ecNumber>
    </recommendedName>
</protein>
<dbReference type="InterPro" id="IPR050390">
    <property type="entry name" value="C5-Methyltransferase"/>
</dbReference>
<dbReference type="SUPFAM" id="SSF53335">
    <property type="entry name" value="S-adenosyl-L-methionine-dependent methyltransferases"/>
    <property type="match status" value="1"/>
</dbReference>
<comment type="catalytic activity">
    <reaction evidence="5 8">
        <text>a 2'-deoxycytidine in DNA + S-adenosyl-L-methionine = a 5-methyl-2'-deoxycytidine in DNA + S-adenosyl-L-homocysteine + H(+)</text>
        <dbReference type="Rhea" id="RHEA:13681"/>
        <dbReference type="Rhea" id="RHEA-COMP:11369"/>
        <dbReference type="Rhea" id="RHEA-COMP:11370"/>
        <dbReference type="ChEBI" id="CHEBI:15378"/>
        <dbReference type="ChEBI" id="CHEBI:57856"/>
        <dbReference type="ChEBI" id="CHEBI:59789"/>
        <dbReference type="ChEBI" id="CHEBI:85452"/>
        <dbReference type="ChEBI" id="CHEBI:85454"/>
        <dbReference type="EC" id="2.1.1.37"/>
    </reaction>
</comment>
<dbReference type="Gene3D" id="3.40.50.150">
    <property type="entry name" value="Vaccinia Virus protein VP39"/>
    <property type="match status" value="1"/>
</dbReference>